<comment type="caution">
    <text evidence="4">The sequence shown here is derived from an EMBL/GenBank/DDBJ whole genome shotgun (WGS) entry which is preliminary data.</text>
</comment>
<keyword evidence="2" id="KW-0812">Transmembrane</keyword>
<dbReference type="InterPro" id="IPR011050">
    <property type="entry name" value="Pectin_lyase_fold/virulence"/>
</dbReference>
<keyword evidence="2" id="KW-1133">Transmembrane helix</keyword>
<evidence type="ECO:0000259" key="3">
    <source>
        <dbReference type="Pfam" id="PF13229"/>
    </source>
</evidence>
<dbReference type="Pfam" id="PF13229">
    <property type="entry name" value="Beta_helix"/>
    <property type="match status" value="1"/>
</dbReference>
<dbReference type="SMART" id="SM00710">
    <property type="entry name" value="PbH1"/>
    <property type="match status" value="20"/>
</dbReference>
<accession>A0A843APK2</accession>
<dbReference type="InterPro" id="IPR052258">
    <property type="entry name" value="Diverse_Func_Domain-Protein"/>
</dbReference>
<dbReference type="EMBL" id="JADIIN010000067">
    <property type="protein sequence ID" value="MBF4469428.1"/>
    <property type="molecule type" value="Genomic_DNA"/>
</dbReference>
<feature type="compositionally biased region" description="Low complexity" evidence="1">
    <location>
        <begin position="1880"/>
        <end position="1893"/>
    </location>
</feature>
<feature type="compositionally biased region" description="Gly residues" evidence="1">
    <location>
        <begin position="1910"/>
        <end position="1924"/>
    </location>
</feature>
<feature type="transmembrane region" description="Helical" evidence="2">
    <location>
        <begin position="7"/>
        <end position="25"/>
    </location>
</feature>
<evidence type="ECO:0000313" key="4">
    <source>
        <dbReference type="EMBL" id="MBF4469428.1"/>
    </source>
</evidence>
<keyword evidence="2" id="KW-0472">Membrane</keyword>
<protein>
    <submittedName>
        <fullName evidence="4">Adhesin</fullName>
    </submittedName>
</protein>
<feature type="transmembrane region" description="Helical" evidence="2">
    <location>
        <begin position="1943"/>
        <end position="1962"/>
    </location>
</feature>
<proteinExistence type="predicted"/>
<reference evidence="4" key="1">
    <citation type="submission" date="2020-10" db="EMBL/GenBank/DDBJ databases">
        <title>Dehalococcoides mccartyi of a TCE/Cr reducing biochatode.</title>
        <authorList>
            <person name="Matturro B."/>
        </authorList>
    </citation>
    <scope>NUCLEOTIDE SEQUENCE</scope>
    <source>
        <strain evidence="4">Bin4</strain>
    </source>
</reference>
<evidence type="ECO:0000256" key="1">
    <source>
        <dbReference type="SAM" id="MobiDB-lite"/>
    </source>
</evidence>
<feature type="compositionally biased region" description="Gly residues" evidence="1">
    <location>
        <begin position="1850"/>
        <end position="1879"/>
    </location>
</feature>
<dbReference type="SUPFAM" id="SSF51126">
    <property type="entry name" value="Pectin lyase-like"/>
    <property type="match status" value="4"/>
</dbReference>
<dbReference type="PANTHER" id="PTHR37612:SF20">
    <property type="entry name" value="PER-HEXAMER REPEAT PROTEIN 5-RELATED"/>
    <property type="match status" value="1"/>
</dbReference>
<name>A0A843APK2_METAZ</name>
<gene>
    <name evidence="4" type="ORF">ISP01_08510</name>
</gene>
<dbReference type="InterPro" id="IPR012334">
    <property type="entry name" value="Pectin_lyas_fold"/>
</dbReference>
<dbReference type="InterPro" id="IPR006626">
    <property type="entry name" value="PbH1"/>
</dbReference>
<feature type="region of interest" description="Disordered" evidence="1">
    <location>
        <begin position="1850"/>
        <end position="1924"/>
    </location>
</feature>
<evidence type="ECO:0000256" key="2">
    <source>
        <dbReference type="SAM" id="Phobius"/>
    </source>
</evidence>
<feature type="compositionally biased region" description="Gly residues" evidence="1">
    <location>
        <begin position="1794"/>
        <end position="1810"/>
    </location>
</feature>
<feature type="region of interest" description="Disordered" evidence="1">
    <location>
        <begin position="1368"/>
        <end position="1387"/>
    </location>
</feature>
<dbReference type="Gene3D" id="2.160.20.10">
    <property type="entry name" value="Single-stranded right-handed beta-helix, Pectin lyase-like"/>
    <property type="match status" value="2"/>
</dbReference>
<dbReference type="InterPro" id="IPR039448">
    <property type="entry name" value="Beta_helix"/>
</dbReference>
<organism evidence="4 5">
    <name type="scientific">Methanobrevibacter arboriphilus</name>
    <dbReference type="NCBI Taxonomy" id="39441"/>
    <lineage>
        <taxon>Archaea</taxon>
        <taxon>Methanobacteriati</taxon>
        <taxon>Methanobacteriota</taxon>
        <taxon>Methanomada group</taxon>
        <taxon>Methanobacteria</taxon>
        <taxon>Methanobacteriales</taxon>
        <taxon>Methanobacteriaceae</taxon>
        <taxon>Methanobrevibacter</taxon>
    </lineage>
</organism>
<dbReference type="Proteomes" id="UP000658733">
    <property type="component" value="Unassembled WGS sequence"/>
</dbReference>
<dbReference type="PANTHER" id="PTHR37612">
    <property type="entry name" value="FIBROIN HEAVY CHAIN FIB-H LIKE PROTEIN"/>
    <property type="match status" value="1"/>
</dbReference>
<feature type="domain" description="Right handed beta helix" evidence="3">
    <location>
        <begin position="311"/>
        <end position="441"/>
    </location>
</feature>
<feature type="region of interest" description="Disordered" evidence="1">
    <location>
        <begin position="1794"/>
        <end position="1821"/>
    </location>
</feature>
<sequence>MELLDKKYVFLFGILIFFMIINPLYADNSNMELNAVDNSNADDIGISNTGGISNTNSINNNADLNTANINNNHKTNSIALNDRGPKEINITNDNYNNYFNVYTGEILANADIIAGDTIRIGNVTNKGFVFDKKLTITTITPKDIIKNGVIHLTHGSSGSSVIGLNIINDKTDIVVDGITGLKLHGIWLTNTSNNYIFNNSVQLANSRGVFAMPMGWSNNNTIIFNRLISTMSTCMPMGDSNYNNISNNYLQTSGANIIYYNPWGHADYSGTPICKGNYISNNYLYSLIKTPFAGGIVLATGYSSSQGQIYSDVTIINNTINNTVSGIESISSHSLIKDNIIISGASISTASRSNNITISNNTIYCAGLGIYIASMSTDILVSNNKVFNSSSYTAISVKSDGCVLLNNTVDTDSVYYGIYIDANNVILNNNTVIIRNFGDAIGIAGDNCQIFNNLINVSKNKGIVVMGSNISIFNNNIVRSGLGIVVDSRAILWDIIPENSLTGTTWRYPSVSNRIYFNVIFNNIINSNSYGIFLNGNVYNTSISGNIIYTNETMGIVKNITDYFGDDNSDNTVNGVVTDFTGLIINDLNFYSYFDNNGYFKLNSSSDSFIFILTFLSNKIINVDRNMTLFSNGLANLLTDVTIRIHSDGSGSTIKDLNFFNLNKGAIVVENYCNNINILNNNITIATTNGFKSSLTGISIGSCDFANITSNNIFMTTNNAYLYGISILDDSNYLNISNNSIILKGDSLVEGIYCILLGFSNISSNTINLMGNGFGYGIVTVNTNGPCHDLNITNNVILASIGQMLYLIELHITDNVTIENNYLNCKANGVYGISIYNSNNTIIKSNEIKVEGGNLNKVGYNPDVLGTGISAVYVGFNSNNTFAFNNTFYTNAKKQIILNNSNSELNNSFSNNYFVVYDDNIFNYFNSNYEFENNLVTQNDTLLFDNIKKYNNFYFNTPLNISSYSRFSVINSTFNFKSGASNSNISNLTFNLVDNMAILIVDGANITFCNNLINILSLNPLLKNLSAVVITQYSLNNTIRDNIIIMKGKSNLTAITVYNFFDGYYGRSPEFNNIIRNNINLNSSLSAVGIYNAMSGNTSIIDNTINVFAKDSVCGIYNIYSKDFKFFISTLWTRNTNIINNTIYGVGNKVRLIESIMANNTFVSGNNLYSYSNASYGYVAYNTSGDVLEYNDIEVNGSTNNMNFINLDWTKVPHAGVYFSSGSSNCILFENSIVSNYILANDYAVYIDGNNSGTSGGNSSNMIVKDNYLISDNNNHIANMAVFGPFAIISNNGHYYVYVSLDGSDEFGDGSRENPFRTIKYAVNKVINKGIIYVCDGIYAENDIVVNKTITIINLEYANNNHNNLNNSNSSFNNTSNSSSNIGSSSNVSNNENVVIKGNGGQIFNISKNGKLNVIGLWFTNSNGVNGSVFYNVGSLSINNCNFFNNSASNYGGVIFNNGTLRIEGSNFYDNIAYRGGVIANYLNLTILSSKFFNNSVYMNGSGAVIFAHEKSMIIISKSNFTNNSAFKGNTQPILQNYDENQISYASGGVLYNLGDLYIYDSIFDHNKARGMGGAIVSLSSSTIKDLLIVNSSFTYNSACSGGALDVRNNMLVILDSYFYENEATLHSGGALDISGGIMILDNVTMVSNSAAYGGGAIASWNTDSTITNSNITRNTGDVGGGIYFAGSNLGGHPSNSLTILNSTISSNIGFDSGGAFYVNNANVKMSNSNVFDNFASRNPTLAIPSSNDPPVSIIDFNDNWWGTDLGPTDDVWLYATTFRDWKREIISWGGSGIGGGSGSNPGSGNGSGSGSNPWYNPNFGGSHGGSGNGFGSGTGSGLGFGSGSGTGFGDGSGSGIGSGSGSGSGIGKGNGANIGRGHGSSSSDNSNMNLNSVGNINKGGNDHSLNPGGKSGGGSAGQSSGGGKNYEITKDTLNKISKSTPVIFGFIVVVLLLCLFVFGFIKRRKNSDY</sequence>
<evidence type="ECO:0000313" key="5">
    <source>
        <dbReference type="Proteomes" id="UP000658733"/>
    </source>
</evidence>